<reference evidence="6" key="1">
    <citation type="submission" date="2023-06" db="EMBL/GenBank/DDBJ databases">
        <title>SYSU T00b26.</title>
        <authorList>
            <person name="Gao L."/>
            <person name="Fang B.-Z."/>
            <person name="Li W.-J."/>
        </authorList>
    </citation>
    <scope>NUCLEOTIDE SEQUENCE</scope>
    <source>
        <strain evidence="6">SYSU T00b26</strain>
    </source>
</reference>
<comment type="caution">
    <text evidence="6">The sequence shown here is derived from an EMBL/GenBank/DDBJ whole genome shotgun (WGS) entry which is preliminary data.</text>
</comment>
<dbReference type="InterPro" id="IPR017871">
    <property type="entry name" value="ABC_transporter-like_CS"/>
</dbReference>
<keyword evidence="7" id="KW-1185">Reference proteome</keyword>
<organism evidence="6 7">
    <name type="scientific">Demequina zhanjiangensis</name>
    <dbReference type="NCBI Taxonomy" id="3051659"/>
    <lineage>
        <taxon>Bacteria</taxon>
        <taxon>Bacillati</taxon>
        <taxon>Actinomycetota</taxon>
        <taxon>Actinomycetes</taxon>
        <taxon>Micrococcales</taxon>
        <taxon>Demequinaceae</taxon>
        <taxon>Demequina</taxon>
    </lineage>
</organism>
<dbReference type="RefSeq" id="WP_301128017.1">
    <property type="nucleotide sequence ID" value="NZ_JAUHPV010000004.1"/>
</dbReference>
<feature type="domain" description="ABC transporter" evidence="5">
    <location>
        <begin position="11"/>
        <end position="246"/>
    </location>
</feature>
<feature type="domain" description="ABC transporter" evidence="5">
    <location>
        <begin position="263"/>
        <end position="506"/>
    </location>
</feature>
<dbReference type="InterPro" id="IPR003439">
    <property type="entry name" value="ABC_transporter-like_ATP-bd"/>
</dbReference>
<dbReference type="Pfam" id="PF00005">
    <property type="entry name" value="ABC_tran"/>
    <property type="match status" value="2"/>
</dbReference>
<dbReference type="InterPro" id="IPR003593">
    <property type="entry name" value="AAA+_ATPase"/>
</dbReference>
<dbReference type="CDD" id="cd03215">
    <property type="entry name" value="ABC_Carb_Monos_II"/>
    <property type="match status" value="1"/>
</dbReference>
<evidence type="ECO:0000313" key="7">
    <source>
        <dbReference type="Proteomes" id="UP001172738"/>
    </source>
</evidence>
<evidence type="ECO:0000313" key="6">
    <source>
        <dbReference type="EMBL" id="MDN4472955.1"/>
    </source>
</evidence>
<dbReference type="PROSITE" id="PS00211">
    <property type="entry name" value="ABC_TRANSPORTER_1"/>
    <property type="match status" value="1"/>
</dbReference>
<dbReference type="InterPro" id="IPR027417">
    <property type="entry name" value="P-loop_NTPase"/>
</dbReference>
<dbReference type="SMART" id="SM00382">
    <property type="entry name" value="AAA"/>
    <property type="match status" value="2"/>
</dbReference>
<dbReference type="Proteomes" id="UP001172738">
    <property type="component" value="Unassembled WGS sequence"/>
</dbReference>
<evidence type="ECO:0000256" key="4">
    <source>
        <dbReference type="ARBA" id="ARBA00022840"/>
    </source>
</evidence>
<keyword evidence="2" id="KW-0677">Repeat</keyword>
<evidence type="ECO:0000256" key="2">
    <source>
        <dbReference type="ARBA" id="ARBA00022737"/>
    </source>
</evidence>
<name>A0ABT8G1E5_9MICO</name>
<dbReference type="PROSITE" id="PS50893">
    <property type="entry name" value="ABC_TRANSPORTER_2"/>
    <property type="match status" value="2"/>
</dbReference>
<dbReference type="PANTHER" id="PTHR43790:SF9">
    <property type="entry name" value="GALACTOFURANOSE TRANSPORTER ATP-BINDING PROTEIN YTFR"/>
    <property type="match status" value="1"/>
</dbReference>
<evidence type="ECO:0000259" key="5">
    <source>
        <dbReference type="PROSITE" id="PS50893"/>
    </source>
</evidence>
<accession>A0ABT8G1E5</accession>
<evidence type="ECO:0000256" key="3">
    <source>
        <dbReference type="ARBA" id="ARBA00022741"/>
    </source>
</evidence>
<keyword evidence="1" id="KW-0813">Transport</keyword>
<dbReference type="PANTHER" id="PTHR43790">
    <property type="entry name" value="CARBOHYDRATE TRANSPORT ATP-BINDING PROTEIN MG119-RELATED"/>
    <property type="match status" value="1"/>
</dbReference>
<dbReference type="SUPFAM" id="SSF52540">
    <property type="entry name" value="P-loop containing nucleoside triphosphate hydrolases"/>
    <property type="match status" value="2"/>
</dbReference>
<dbReference type="InterPro" id="IPR050107">
    <property type="entry name" value="ABC_carbohydrate_import_ATPase"/>
</dbReference>
<dbReference type="CDD" id="cd03216">
    <property type="entry name" value="ABC_Carb_Monos_I"/>
    <property type="match status" value="1"/>
</dbReference>
<dbReference type="GO" id="GO:0005524">
    <property type="term" value="F:ATP binding"/>
    <property type="evidence" value="ECO:0007669"/>
    <property type="project" value="UniProtKB-KW"/>
</dbReference>
<protein>
    <submittedName>
        <fullName evidence="6">Sugar ABC transporter ATP-binding protein</fullName>
    </submittedName>
</protein>
<sequence length="511" mass="55092">MTADTVVPPIVEMTGITIRFPGVLALDKVDFTLRPGEVHALMGENGAGKSTLIKALTGVYTIDEGTIVVDGRQQSFSTAGDAQAAGISTVYQEVNLCENLTVGENVMLGHEPRRGSVIDWRRTHAEARKHLVSLGLAIDPRSSLASHSIAIQQLVAISRAMVLEAKVLVLDEPTSSLDRGEVELLFRVVRDLRDRGVAILFVSHFLDQVYEIADRITVLRNGALVGEYPIAELPRDALVTKMIGRELEDLATLSSSAHREIDRSGAPVVKATGLGKRGILEPADLEVYPGEVVGLAGLLGSGRTELVRLLYGADRADEGEIELHGAPAKIHSPLHAIGRRISFSSENRREEGVVSDLTVAENIVLGMQARQGWARRLRRSEKDAVVTGWIEALGVRPANPNALVGNLSGGNQQKVLLARWLATAPELLVLDEPTRGIDVGAKADIQKKVSELSADGLSVIFISSELEEVLRLAQRIVVMRDRRKIGELESASTDLDGLIDYIANEGEGSAA</sequence>
<keyword evidence="3" id="KW-0547">Nucleotide-binding</keyword>
<evidence type="ECO:0000256" key="1">
    <source>
        <dbReference type="ARBA" id="ARBA00022448"/>
    </source>
</evidence>
<gene>
    <name evidence="6" type="ORF">QQX04_08140</name>
</gene>
<dbReference type="EMBL" id="JAUHPV010000004">
    <property type="protein sequence ID" value="MDN4472955.1"/>
    <property type="molecule type" value="Genomic_DNA"/>
</dbReference>
<dbReference type="Gene3D" id="3.40.50.300">
    <property type="entry name" value="P-loop containing nucleotide triphosphate hydrolases"/>
    <property type="match status" value="2"/>
</dbReference>
<keyword evidence="4 6" id="KW-0067">ATP-binding</keyword>
<proteinExistence type="predicted"/>